<dbReference type="Proteomes" id="UP000076574">
    <property type="component" value="Unassembled WGS sequence"/>
</dbReference>
<evidence type="ECO:0000259" key="2">
    <source>
        <dbReference type="Pfam" id="PF20789"/>
    </source>
</evidence>
<evidence type="ECO:0000259" key="1">
    <source>
        <dbReference type="Pfam" id="PF13622"/>
    </source>
</evidence>
<proteinExistence type="predicted"/>
<feature type="domain" description="Acyl-CoA thioesterase-like N-terminal HotDog" evidence="1">
    <location>
        <begin position="23"/>
        <end position="105"/>
    </location>
</feature>
<dbReference type="RefSeq" id="WP_068731141.1">
    <property type="nucleotide sequence ID" value="NZ_LVYV01000005.1"/>
</dbReference>
<dbReference type="InterPro" id="IPR049450">
    <property type="entry name" value="ACOT8-like_C"/>
</dbReference>
<protein>
    <submittedName>
        <fullName evidence="3">Acyl-CoA thioesterase</fullName>
    </submittedName>
</protein>
<feature type="domain" description="Acyl-CoA thioesterase-like C-terminal" evidence="2">
    <location>
        <begin position="125"/>
        <end position="261"/>
    </location>
</feature>
<sequence>MTEFTALMSSMTRSGDGWAVSVSDDWLQGRTIYGGLAAALCMQAALNEFGAVPPLRSAQIAFVGPAPGPLQLRASVLRKGKSTLFASVDLVGEAGLATRAMFCFGAARESAFAHVETGTPELKAPEHCPDFFRRAPPTLRFLEHIEGRHMGGSMPFSGSEDPQMMLWLRHCEPGIQPSLVALLALADAPPPAASVRSTTPSPISTMTWSIDMLTDEITTDDGWWLIRNVAEQIAGGYSSQAMTLWNRNGRPIMASRQNIAVFG</sequence>
<dbReference type="EMBL" id="LVYV01000005">
    <property type="protein sequence ID" value="KZD24105.1"/>
    <property type="molecule type" value="Genomic_DNA"/>
</dbReference>
<evidence type="ECO:0000313" key="3">
    <source>
        <dbReference type="EMBL" id="KZD24105.1"/>
    </source>
</evidence>
<name>A0A164A142_9BRAD</name>
<comment type="caution">
    <text evidence="3">The sequence shown here is derived from an EMBL/GenBank/DDBJ whole genome shotgun (WGS) entry which is preliminary data.</text>
</comment>
<dbReference type="Pfam" id="PF13622">
    <property type="entry name" value="4HBT_3"/>
    <property type="match status" value="1"/>
</dbReference>
<reference evidence="3 4" key="1">
    <citation type="submission" date="2016-03" db="EMBL/GenBank/DDBJ databases">
        <title>Microsymbionts genomes from the relict species Vavilovia formosa (Stev.) Fed.</title>
        <authorList>
            <person name="Kopat V."/>
            <person name="Chirak E."/>
            <person name="Kimeklis A."/>
            <person name="Andronov E."/>
        </authorList>
    </citation>
    <scope>NUCLEOTIDE SEQUENCE [LARGE SCALE GENOMIC DNA]</scope>
    <source>
        <strain evidence="3 4">Vaf07</strain>
    </source>
</reference>
<dbReference type="InterPro" id="IPR029069">
    <property type="entry name" value="HotDog_dom_sf"/>
</dbReference>
<dbReference type="InterPro" id="IPR049449">
    <property type="entry name" value="TesB_ACOT8-like_N"/>
</dbReference>
<organism evidence="3 4">
    <name type="scientific">Tardiphaga robiniae</name>
    <dbReference type="NCBI Taxonomy" id="943830"/>
    <lineage>
        <taxon>Bacteria</taxon>
        <taxon>Pseudomonadati</taxon>
        <taxon>Pseudomonadota</taxon>
        <taxon>Alphaproteobacteria</taxon>
        <taxon>Hyphomicrobiales</taxon>
        <taxon>Nitrobacteraceae</taxon>
        <taxon>Tardiphaga</taxon>
    </lineage>
</organism>
<evidence type="ECO:0000313" key="4">
    <source>
        <dbReference type="Proteomes" id="UP000076574"/>
    </source>
</evidence>
<dbReference type="Pfam" id="PF20789">
    <property type="entry name" value="4HBT_3C"/>
    <property type="match status" value="1"/>
</dbReference>
<dbReference type="OrthoDB" id="7059210at2"/>
<gene>
    <name evidence="3" type="ORF">A4A58_23405</name>
</gene>
<keyword evidence="4" id="KW-1185">Reference proteome</keyword>
<dbReference type="Gene3D" id="2.40.160.210">
    <property type="entry name" value="Acyl-CoA thioesterase, double hotdog domain"/>
    <property type="match status" value="1"/>
</dbReference>
<dbReference type="InterPro" id="IPR042171">
    <property type="entry name" value="Acyl-CoA_hotdog"/>
</dbReference>
<dbReference type="SUPFAM" id="SSF54637">
    <property type="entry name" value="Thioesterase/thiol ester dehydrase-isomerase"/>
    <property type="match status" value="2"/>
</dbReference>
<dbReference type="AlphaFoldDB" id="A0A164A142"/>
<dbReference type="STRING" id="943830.A4A58_23405"/>
<accession>A0A164A142</accession>